<dbReference type="Proteomes" id="UP000003527">
    <property type="component" value="Unassembled WGS sequence"/>
</dbReference>
<evidence type="ECO:0000313" key="3">
    <source>
        <dbReference type="Proteomes" id="UP000003527"/>
    </source>
</evidence>
<evidence type="ECO:0000256" key="1">
    <source>
        <dbReference type="SAM" id="Phobius"/>
    </source>
</evidence>
<reference evidence="2 3" key="1">
    <citation type="submission" date="2011-08" db="EMBL/GenBank/DDBJ databases">
        <title>The Genome Sequence of Oribacterium sp. ACB7.</title>
        <authorList>
            <consortium name="The Broad Institute Genome Sequencing Platform"/>
            <person name="Earl A."/>
            <person name="Ward D."/>
            <person name="Feldgarden M."/>
            <person name="Gevers D."/>
            <person name="Sizova M."/>
            <person name="Hazen A."/>
            <person name="Epstein S."/>
            <person name="Young S.K."/>
            <person name="Zeng Q."/>
            <person name="Gargeya S."/>
            <person name="Fitzgerald M."/>
            <person name="Haas B."/>
            <person name="Abouelleil A."/>
            <person name="Alvarado L."/>
            <person name="Arachchi H.M."/>
            <person name="Berlin A."/>
            <person name="Brown A."/>
            <person name="Chapman S.B."/>
            <person name="Chen Z."/>
            <person name="Dunbar C."/>
            <person name="Freedman E."/>
            <person name="Gearin G."/>
            <person name="Gellesch M."/>
            <person name="Goldberg J."/>
            <person name="Griggs A."/>
            <person name="Gujja S."/>
            <person name="Heiman D."/>
            <person name="Howarth C."/>
            <person name="Larson L."/>
            <person name="Lui A."/>
            <person name="MacDonald P.J.P."/>
            <person name="Montmayeur A."/>
            <person name="Murphy C."/>
            <person name="Neiman D."/>
            <person name="Pearson M."/>
            <person name="Priest M."/>
            <person name="Roberts A."/>
            <person name="Saif S."/>
            <person name="Shea T."/>
            <person name="Shenoy N."/>
            <person name="Sisk P."/>
            <person name="Stolte C."/>
            <person name="Sykes S."/>
            <person name="Wortman J."/>
            <person name="Nusbaum C."/>
            <person name="Birren B."/>
        </authorList>
    </citation>
    <scope>NUCLEOTIDE SEQUENCE [LARGE SCALE GENOMIC DNA]</scope>
    <source>
        <strain evidence="2 3">ACB7</strain>
    </source>
</reference>
<feature type="transmembrane region" description="Helical" evidence="1">
    <location>
        <begin position="128"/>
        <end position="147"/>
    </location>
</feature>
<comment type="caution">
    <text evidence="2">The sequence shown here is derived from an EMBL/GenBank/DDBJ whole genome shotgun (WGS) entry which is preliminary data.</text>
</comment>
<keyword evidence="1" id="KW-0812">Transmembrane</keyword>
<dbReference type="RefSeq" id="WP_009537201.1">
    <property type="nucleotide sequence ID" value="NZ_JH414505.1"/>
</dbReference>
<keyword evidence="1" id="KW-1133">Transmembrane helix</keyword>
<name>G9WX58_9FIRM</name>
<accession>G9WX58</accession>
<sequence length="188" mass="21683">MGMFQSPYDRGGVLSKEAIEERKKIYKDWRSPEIRKKENIRLFLYFLPLLPLMLLPGFFAKAALSRTAYLMLPYAMEAVAVVLTTVSFFCFLHFSRGGKVRREDGSFAEGAIDGGIYRKYFQNLQGRAAVSHILGIGFLLIEIFYLLLAKEEKNYGLEFGILVIQLSFVAFSRVFWLNLSRVIRNWTL</sequence>
<dbReference type="AlphaFoldDB" id="G9WX58"/>
<dbReference type="HOGENOM" id="CLU_1480620_0_0_9"/>
<gene>
    <name evidence="2" type="ORF">HMPREF9624_01432</name>
</gene>
<feature type="transmembrane region" description="Helical" evidence="1">
    <location>
        <begin position="42"/>
        <end position="59"/>
    </location>
</feature>
<protein>
    <submittedName>
        <fullName evidence="2">Uncharacterized protein</fullName>
    </submittedName>
</protein>
<dbReference type="PATRIC" id="fig|796944.3.peg.2185"/>
<evidence type="ECO:0000313" key="2">
    <source>
        <dbReference type="EMBL" id="EHL09391.1"/>
    </source>
</evidence>
<feature type="transmembrane region" description="Helical" evidence="1">
    <location>
        <begin position="71"/>
        <end position="92"/>
    </location>
</feature>
<dbReference type="EMBL" id="AFZD01000021">
    <property type="protein sequence ID" value="EHL09391.1"/>
    <property type="molecule type" value="Genomic_DNA"/>
</dbReference>
<proteinExistence type="predicted"/>
<organism evidence="2 3">
    <name type="scientific">Oribacterium asaccharolyticum ACB7</name>
    <dbReference type="NCBI Taxonomy" id="796944"/>
    <lineage>
        <taxon>Bacteria</taxon>
        <taxon>Bacillati</taxon>
        <taxon>Bacillota</taxon>
        <taxon>Clostridia</taxon>
        <taxon>Lachnospirales</taxon>
        <taxon>Lachnospiraceae</taxon>
        <taxon>Oribacterium</taxon>
    </lineage>
</organism>
<feature type="transmembrane region" description="Helical" evidence="1">
    <location>
        <begin position="159"/>
        <end position="179"/>
    </location>
</feature>
<keyword evidence="3" id="KW-1185">Reference proteome</keyword>
<keyword evidence="1" id="KW-0472">Membrane</keyword>